<protein>
    <submittedName>
        <fullName evidence="1">Uncharacterized protein</fullName>
    </submittedName>
</protein>
<name>A0AAW2K9R9_SESRA</name>
<evidence type="ECO:0000313" key="1">
    <source>
        <dbReference type="EMBL" id="KAL0303129.1"/>
    </source>
</evidence>
<dbReference type="EMBL" id="JACGWJ010000029">
    <property type="protein sequence ID" value="KAL0303129.1"/>
    <property type="molecule type" value="Genomic_DNA"/>
</dbReference>
<sequence>MPQGEDLEFAIKFDFKASYNEAEYEALVIGINHETRCDPISKQVQEMPKTFPSHASADKTPHYNVVPLPLHTVGDRHCRPFSSGHGLEEVPPGGH</sequence>
<gene>
    <name evidence="1" type="ORF">Sradi_6181000</name>
</gene>
<reference evidence="1" key="1">
    <citation type="submission" date="2020-06" db="EMBL/GenBank/DDBJ databases">
        <authorList>
            <person name="Li T."/>
            <person name="Hu X."/>
            <person name="Zhang T."/>
            <person name="Song X."/>
            <person name="Zhang H."/>
            <person name="Dai N."/>
            <person name="Sheng W."/>
            <person name="Hou X."/>
            <person name="Wei L."/>
        </authorList>
    </citation>
    <scope>NUCLEOTIDE SEQUENCE</scope>
    <source>
        <strain evidence="1">G02</strain>
        <tissue evidence="1">Leaf</tissue>
    </source>
</reference>
<accession>A0AAW2K9R9</accession>
<proteinExistence type="predicted"/>
<comment type="caution">
    <text evidence="1">The sequence shown here is derived from an EMBL/GenBank/DDBJ whole genome shotgun (WGS) entry which is preliminary data.</text>
</comment>
<dbReference type="AlphaFoldDB" id="A0AAW2K9R9"/>
<reference evidence="1" key="2">
    <citation type="journal article" date="2024" name="Plant">
        <title>Genomic evolution and insights into agronomic trait innovations of Sesamum species.</title>
        <authorList>
            <person name="Miao H."/>
            <person name="Wang L."/>
            <person name="Qu L."/>
            <person name="Liu H."/>
            <person name="Sun Y."/>
            <person name="Le M."/>
            <person name="Wang Q."/>
            <person name="Wei S."/>
            <person name="Zheng Y."/>
            <person name="Lin W."/>
            <person name="Duan Y."/>
            <person name="Cao H."/>
            <person name="Xiong S."/>
            <person name="Wang X."/>
            <person name="Wei L."/>
            <person name="Li C."/>
            <person name="Ma Q."/>
            <person name="Ju M."/>
            <person name="Zhao R."/>
            <person name="Li G."/>
            <person name="Mu C."/>
            <person name="Tian Q."/>
            <person name="Mei H."/>
            <person name="Zhang T."/>
            <person name="Gao T."/>
            <person name="Zhang H."/>
        </authorList>
    </citation>
    <scope>NUCLEOTIDE SEQUENCE</scope>
    <source>
        <strain evidence="1">G02</strain>
    </source>
</reference>
<organism evidence="1">
    <name type="scientific">Sesamum radiatum</name>
    <name type="common">Black benniseed</name>
    <dbReference type="NCBI Taxonomy" id="300843"/>
    <lineage>
        <taxon>Eukaryota</taxon>
        <taxon>Viridiplantae</taxon>
        <taxon>Streptophyta</taxon>
        <taxon>Embryophyta</taxon>
        <taxon>Tracheophyta</taxon>
        <taxon>Spermatophyta</taxon>
        <taxon>Magnoliopsida</taxon>
        <taxon>eudicotyledons</taxon>
        <taxon>Gunneridae</taxon>
        <taxon>Pentapetalae</taxon>
        <taxon>asterids</taxon>
        <taxon>lamiids</taxon>
        <taxon>Lamiales</taxon>
        <taxon>Pedaliaceae</taxon>
        <taxon>Sesamum</taxon>
    </lineage>
</organism>